<feature type="transmembrane region" description="Helical" evidence="1">
    <location>
        <begin position="64"/>
        <end position="85"/>
    </location>
</feature>
<keyword evidence="3" id="KW-1185">Reference proteome</keyword>
<evidence type="ECO:0000256" key="1">
    <source>
        <dbReference type="SAM" id="Phobius"/>
    </source>
</evidence>
<evidence type="ECO:0000313" key="2">
    <source>
        <dbReference type="EMBL" id="EOA12203.1"/>
    </source>
</evidence>
<keyword evidence="1" id="KW-1133">Transmembrane helix</keyword>
<gene>
    <name evidence="2" type="ORF">CARUB_v10012779mg</name>
</gene>
<protein>
    <submittedName>
        <fullName evidence="2">Uncharacterized protein</fullName>
    </submittedName>
</protein>
<name>R0GLY3_9BRAS</name>
<accession>R0GLY3</accession>
<evidence type="ECO:0000313" key="3">
    <source>
        <dbReference type="Proteomes" id="UP000029121"/>
    </source>
</evidence>
<keyword evidence="1" id="KW-0472">Membrane</keyword>
<keyword evidence="1" id="KW-0812">Transmembrane</keyword>
<proteinExistence type="predicted"/>
<dbReference type="EMBL" id="KB870830">
    <property type="protein sequence ID" value="EOA12203.1"/>
    <property type="molecule type" value="Genomic_DNA"/>
</dbReference>
<dbReference type="Proteomes" id="UP000029121">
    <property type="component" value="Unassembled WGS sequence"/>
</dbReference>
<sequence>MTATLGSHPIFIRNDRQLATFMRISAQTQSIHLCVTVEDNCVIVEQVYFIDIFLNFAYKSLQSLVTVVNSFYLLQVIIIVVTVYFSGSN</sequence>
<organism evidence="2 3">
    <name type="scientific">Capsella rubella</name>
    <dbReference type="NCBI Taxonomy" id="81985"/>
    <lineage>
        <taxon>Eukaryota</taxon>
        <taxon>Viridiplantae</taxon>
        <taxon>Streptophyta</taxon>
        <taxon>Embryophyta</taxon>
        <taxon>Tracheophyta</taxon>
        <taxon>Spermatophyta</taxon>
        <taxon>Magnoliopsida</taxon>
        <taxon>eudicotyledons</taxon>
        <taxon>Gunneridae</taxon>
        <taxon>Pentapetalae</taxon>
        <taxon>rosids</taxon>
        <taxon>malvids</taxon>
        <taxon>Brassicales</taxon>
        <taxon>Brassicaceae</taxon>
        <taxon>Camelineae</taxon>
        <taxon>Capsella</taxon>
    </lineage>
</organism>
<dbReference type="AlphaFoldDB" id="R0GLY3"/>
<reference evidence="3" key="1">
    <citation type="journal article" date="2013" name="Nat. Genet.">
        <title>The Capsella rubella genome and the genomic consequences of rapid mating system evolution.</title>
        <authorList>
            <person name="Slotte T."/>
            <person name="Hazzouri K.M."/>
            <person name="Agren J.A."/>
            <person name="Koenig D."/>
            <person name="Maumus F."/>
            <person name="Guo Y.L."/>
            <person name="Steige K."/>
            <person name="Platts A.E."/>
            <person name="Escobar J.S."/>
            <person name="Newman L.K."/>
            <person name="Wang W."/>
            <person name="Mandakova T."/>
            <person name="Vello E."/>
            <person name="Smith L.M."/>
            <person name="Henz S.R."/>
            <person name="Steffen J."/>
            <person name="Takuno S."/>
            <person name="Brandvain Y."/>
            <person name="Coop G."/>
            <person name="Andolfatto P."/>
            <person name="Hu T.T."/>
            <person name="Blanchette M."/>
            <person name="Clark R.M."/>
            <person name="Quesneville H."/>
            <person name="Nordborg M."/>
            <person name="Gaut B.S."/>
            <person name="Lysak M.A."/>
            <person name="Jenkins J."/>
            <person name="Grimwood J."/>
            <person name="Chapman J."/>
            <person name="Prochnik S."/>
            <person name="Shu S."/>
            <person name="Rokhsar D."/>
            <person name="Schmutz J."/>
            <person name="Weigel D."/>
            <person name="Wright S.I."/>
        </authorList>
    </citation>
    <scope>NUCLEOTIDE SEQUENCE [LARGE SCALE GENOMIC DNA]</scope>
    <source>
        <strain evidence="3">cv. Monte Gargano</strain>
    </source>
</reference>